<evidence type="ECO:0000256" key="5">
    <source>
        <dbReference type="ARBA" id="ARBA00022939"/>
    </source>
</evidence>
<evidence type="ECO:0000256" key="1">
    <source>
        <dbReference type="ARBA" id="ARBA00004496"/>
    </source>
</evidence>
<dbReference type="Pfam" id="PF00685">
    <property type="entry name" value="Sulfotransfer_1"/>
    <property type="match status" value="1"/>
</dbReference>
<proteinExistence type="inferred from homology"/>
<reference evidence="9" key="1">
    <citation type="submission" date="2024-04" db="EMBL/GenBank/DDBJ databases">
        <title>Salinicola lusitanus LLJ914,a marine bacterium isolated from the Okinawa Trough.</title>
        <authorList>
            <person name="Li J."/>
        </authorList>
    </citation>
    <scope>NUCLEOTIDE SEQUENCE [LARGE SCALE GENOMIC DNA]</scope>
</reference>
<dbReference type="PANTHER" id="PTHR11783">
    <property type="entry name" value="SULFOTRANSFERASE SULT"/>
    <property type="match status" value="1"/>
</dbReference>
<keyword evidence="9" id="KW-1185">Reference proteome</keyword>
<organism evidence="8 9">
    <name type="scientific">Mugilogobius chulae</name>
    <name type="common">yellowstripe goby</name>
    <dbReference type="NCBI Taxonomy" id="88201"/>
    <lineage>
        <taxon>Eukaryota</taxon>
        <taxon>Metazoa</taxon>
        <taxon>Chordata</taxon>
        <taxon>Craniata</taxon>
        <taxon>Vertebrata</taxon>
        <taxon>Euteleostomi</taxon>
        <taxon>Actinopterygii</taxon>
        <taxon>Neopterygii</taxon>
        <taxon>Teleostei</taxon>
        <taxon>Neoteleostei</taxon>
        <taxon>Acanthomorphata</taxon>
        <taxon>Gobiaria</taxon>
        <taxon>Gobiiformes</taxon>
        <taxon>Gobioidei</taxon>
        <taxon>Gobiidae</taxon>
        <taxon>Gobionellinae</taxon>
        <taxon>Mugilogobius</taxon>
    </lineage>
</organism>
<protein>
    <recommendedName>
        <fullName evidence="6">Sulfotransferase</fullName>
        <ecNumber evidence="6">2.8.2.-</ecNumber>
    </recommendedName>
</protein>
<evidence type="ECO:0000259" key="7">
    <source>
        <dbReference type="Pfam" id="PF00685"/>
    </source>
</evidence>
<evidence type="ECO:0000313" key="9">
    <source>
        <dbReference type="Proteomes" id="UP001460270"/>
    </source>
</evidence>
<comment type="similarity">
    <text evidence="2 6">Belongs to the sulfotransferase 1 family.</text>
</comment>
<keyword evidence="5" id="KW-0128">Catecholamine metabolism</keyword>
<dbReference type="GO" id="GO:0008146">
    <property type="term" value="F:sulfotransferase activity"/>
    <property type="evidence" value="ECO:0007669"/>
    <property type="project" value="InterPro"/>
</dbReference>
<evidence type="ECO:0000256" key="6">
    <source>
        <dbReference type="RuleBase" id="RU361155"/>
    </source>
</evidence>
<dbReference type="AlphaFoldDB" id="A0AAW0PYX3"/>
<keyword evidence="3" id="KW-0963">Cytoplasm</keyword>
<sequence>MSELSDYRGFKYSPALTSAEHIESLQSLQIRQDDVILVTYPKSGTIWAQQIIISIYTLAGELKESHNNWEQMPWLEFSKKMDQSQRPSPRLFSSHLIPSLMPPGLNGKKTKIIYVMRNPKDIVVSYYKFRHATSSFEEFFNDYVEGNVGCSSWFDHVRAWHSACDQYNILYLTYEDMIMDLKGAVVKMCQFLGKDLSDADVDKIVKKSTFESMKKNPKANYKFLPQGHTTGEFMRKGRIGDWKNTLTVAQSETVDRLLQEKLGDINLNIICE</sequence>
<evidence type="ECO:0000256" key="4">
    <source>
        <dbReference type="ARBA" id="ARBA00022679"/>
    </source>
</evidence>
<comment type="caution">
    <text evidence="8">The sequence shown here is derived from an EMBL/GenBank/DDBJ whole genome shotgun (WGS) entry which is preliminary data.</text>
</comment>
<dbReference type="Proteomes" id="UP001460270">
    <property type="component" value="Unassembled WGS sequence"/>
</dbReference>
<dbReference type="InterPro" id="IPR000863">
    <property type="entry name" value="Sulfotransferase_dom"/>
</dbReference>
<dbReference type="GO" id="GO:0005737">
    <property type="term" value="C:cytoplasm"/>
    <property type="evidence" value="ECO:0007669"/>
    <property type="project" value="UniProtKB-SubCell"/>
</dbReference>
<comment type="subcellular location">
    <subcellularLocation>
        <location evidence="1">Cytoplasm</location>
    </subcellularLocation>
</comment>
<evidence type="ECO:0000256" key="2">
    <source>
        <dbReference type="ARBA" id="ARBA00005771"/>
    </source>
</evidence>
<dbReference type="SUPFAM" id="SSF52540">
    <property type="entry name" value="P-loop containing nucleoside triphosphate hydrolases"/>
    <property type="match status" value="1"/>
</dbReference>
<dbReference type="FunFam" id="3.40.50.300:FF:000433">
    <property type="entry name" value="Estrogen sulfotransferase"/>
    <property type="match status" value="1"/>
</dbReference>
<dbReference type="GO" id="GO:0006805">
    <property type="term" value="P:xenobiotic metabolic process"/>
    <property type="evidence" value="ECO:0007669"/>
    <property type="project" value="UniProtKB-ARBA"/>
</dbReference>
<gene>
    <name evidence="8" type="ORF">WMY93_003280</name>
</gene>
<feature type="domain" description="Sulfotransferase" evidence="7">
    <location>
        <begin position="32"/>
        <end position="264"/>
    </location>
</feature>
<dbReference type="Gene3D" id="3.40.50.300">
    <property type="entry name" value="P-loop containing nucleotide triphosphate hydrolases"/>
    <property type="match status" value="1"/>
</dbReference>
<keyword evidence="4 6" id="KW-0808">Transferase</keyword>
<evidence type="ECO:0000256" key="3">
    <source>
        <dbReference type="ARBA" id="ARBA00022490"/>
    </source>
</evidence>
<dbReference type="InterPro" id="IPR027417">
    <property type="entry name" value="P-loop_NTPase"/>
</dbReference>
<dbReference type="GO" id="GO:0006584">
    <property type="term" value="P:catecholamine metabolic process"/>
    <property type="evidence" value="ECO:0007669"/>
    <property type="project" value="UniProtKB-KW"/>
</dbReference>
<dbReference type="EC" id="2.8.2.-" evidence="6"/>
<accession>A0AAW0PYX3</accession>
<evidence type="ECO:0000313" key="8">
    <source>
        <dbReference type="EMBL" id="KAK7939954.1"/>
    </source>
</evidence>
<name>A0AAW0PYX3_9GOBI</name>
<dbReference type="EMBL" id="JBBPFD010000002">
    <property type="protein sequence ID" value="KAK7939954.1"/>
    <property type="molecule type" value="Genomic_DNA"/>
</dbReference>